<gene>
    <name evidence="2" type="ORF">D2V04_14295</name>
</gene>
<keyword evidence="1" id="KW-0812">Transmembrane</keyword>
<keyword evidence="3" id="KW-1185">Reference proteome</keyword>
<feature type="transmembrane region" description="Helical" evidence="1">
    <location>
        <begin position="42"/>
        <end position="59"/>
    </location>
</feature>
<dbReference type="RefSeq" id="WP_119514403.1">
    <property type="nucleotide sequence ID" value="NZ_QXFK01000019.1"/>
</dbReference>
<name>A0A418NDJ8_9SPHN</name>
<evidence type="ECO:0000313" key="3">
    <source>
        <dbReference type="Proteomes" id="UP000285092"/>
    </source>
</evidence>
<proteinExistence type="predicted"/>
<dbReference type="OrthoDB" id="7428637at2"/>
<organism evidence="2 3">
    <name type="scientific">Pelagerythrobacter aerophilus</name>
    <dbReference type="NCBI Taxonomy" id="2306995"/>
    <lineage>
        <taxon>Bacteria</taxon>
        <taxon>Pseudomonadati</taxon>
        <taxon>Pseudomonadota</taxon>
        <taxon>Alphaproteobacteria</taxon>
        <taxon>Sphingomonadales</taxon>
        <taxon>Erythrobacteraceae</taxon>
        <taxon>Pelagerythrobacter</taxon>
    </lineage>
</organism>
<feature type="transmembrane region" description="Helical" evidence="1">
    <location>
        <begin position="66"/>
        <end position="84"/>
    </location>
</feature>
<protein>
    <submittedName>
        <fullName evidence="2">Uncharacterized protein</fullName>
    </submittedName>
</protein>
<reference evidence="2 3" key="1">
    <citation type="submission" date="2018-08" db="EMBL/GenBank/DDBJ databases">
        <title>Altererythrobacter sp.Ery1 and Ery12, the genome sequencing of novel strains in genus Alterythrobacter.</title>
        <authorList>
            <person name="Cheng H."/>
            <person name="Wu Y.-H."/>
            <person name="Fang C."/>
            <person name="Xu X.-W."/>
        </authorList>
    </citation>
    <scope>NUCLEOTIDE SEQUENCE [LARGE SCALE GENOMIC DNA]</scope>
    <source>
        <strain evidence="2 3">Ery1</strain>
    </source>
</reference>
<keyword evidence="1" id="KW-0472">Membrane</keyword>
<feature type="transmembrane region" description="Helical" evidence="1">
    <location>
        <begin position="12"/>
        <end position="30"/>
    </location>
</feature>
<dbReference type="AlphaFoldDB" id="A0A418NDJ8"/>
<keyword evidence="1" id="KW-1133">Transmembrane helix</keyword>
<dbReference type="Proteomes" id="UP000285092">
    <property type="component" value="Unassembled WGS sequence"/>
</dbReference>
<evidence type="ECO:0000256" key="1">
    <source>
        <dbReference type="SAM" id="Phobius"/>
    </source>
</evidence>
<accession>A0A418NDJ8</accession>
<dbReference type="EMBL" id="QXFK01000019">
    <property type="protein sequence ID" value="RIV75477.1"/>
    <property type="molecule type" value="Genomic_DNA"/>
</dbReference>
<comment type="caution">
    <text evidence="2">The sequence shown here is derived from an EMBL/GenBank/DDBJ whole genome shotgun (WGS) entry which is preliminary data.</text>
</comment>
<evidence type="ECO:0000313" key="2">
    <source>
        <dbReference type="EMBL" id="RIV75477.1"/>
    </source>
</evidence>
<sequence>MSEFDNRTDWIAVVAALVIWTGQFMAKWAASVIFPDAAPGRVIGLLFSLAGLAALAWLWRVRKVRSLWTTAGLAIAIAALATVFDTLPPLFG</sequence>